<protein>
    <submittedName>
        <fullName evidence="1">Uncharacterized protein</fullName>
    </submittedName>
</protein>
<proteinExistence type="predicted"/>
<dbReference type="EMBL" id="CAXIPU020000429">
    <property type="protein sequence ID" value="CAL1671871.1"/>
    <property type="molecule type" value="Genomic_DNA"/>
</dbReference>
<organism evidence="1 2">
    <name type="scientific">Lasius platythorax</name>
    <dbReference type="NCBI Taxonomy" id="488582"/>
    <lineage>
        <taxon>Eukaryota</taxon>
        <taxon>Metazoa</taxon>
        <taxon>Ecdysozoa</taxon>
        <taxon>Arthropoda</taxon>
        <taxon>Hexapoda</taxon>
        <taxon>Insecta</taxon>
        <taxon>Pterygota</taxon>
        <taxon>Neoptera</taxon>
        <taxon>Endopterygota</taxon>
        <taxon>Hymenoptera</taxon>
        <taxon>Apocrita</taxon>
        <taxon>Aculeata</taxon>
        <taxon>Formicoidea</taxon>
        <taxon>Formicidae</taxon>
        <taxon>Formicinae</taxon>
        <taxon>Lasius</taxon>
        <taxon>Lasius</taxon>
    </lineage>
</organism>
<dbReference type="Proteomes" id="UP001497644">
    <property type="component" value="Unassembled WGS sequence"/>
</dbReference>
<evidence type="ECO:0000313" key="2">
    <source>
        <dbReference type="Proteomes" id="UP001497644"/>
    </source>
</evidence>
<evidence type="ECO:0000313" key="1">
    <source>
        <dbReference type="EMBL" id="CAL1671871.1"/>
    </source>
</evidence>
<sequence length="81" mass="9107">MAGKTETPDLSPPQINRQIAKGLYIVETAISVRQTLPLTDTLCPWFESVLNSVDFTKRLCPWFESRLNFFDFTFAPGANPG</sequence>
<gene>
    <name evidence="1" type="ORF">LPLAT_LOCUS5289</name>
</gene>
<keyword evidence="2" id="KW-1185">Reference proteome</keyword>
<accession>A0AAV2MXV3</accession>
<name>A0AAV2MXV3_9HYME</name>
<dbReference type="AlphaFoldDB" id="A0AAV2MXV3"/>
<reference evidence="1" key="1">
    <citation type="submission" date="2024-04" db="EMBL/GenBank/DDBJ databases">
        <authorList>
            <consortium name="Molecular Ecology Group"/>
        </authorList>
    </citation>
    <scope>NUCLEOTIDE SEQUENCE</scope>
</reference>
<comment type="caution">
    <text evidence="1">The sequence shown here is derived from an EMBL/GenBank/DDBJ whole genome shotgun (WGS) entry which is preliminary data.</text>
</comment>